<feature type="transmembrane region" description="Helical" evidence="1">
    <location>
        <begin position="22"/>
        <end position="50"/>
    </location>
</feature>
<comment type="caution">
    <text evidence="2">The sequence shown here is derived from an EMBL/GenBank/DDBJ whole genome shotgun (WGS) entry which is preliminary data.</text>
</comment>
<keyword evidence="1" id="KW-1133">Transmembrane helix</keyword>
<dbReference type="EMBL" id="DPVV01000495">
    <property type="protein sequence ID" value="HCL03689.1"/>
    <property type="molecule type" value="Genomic_DNA"/>
</dbReference>
<feature type="transmembrane region" description="Helical" evidence="1">
    <location>
        <begin position="71"/>
        <end position="90"/>
    </location>
</feature>
<organism evidence="2 3">
    <name type="scientific">Lachnoclostridium phytofermentans</name>
    <dbReference type="NCBI Taxonomy" id="66219"/>
    <lineage>
        <taxon>Bacteria</taxon>
        <taxon>Bacillati</taxon>
        <taxon>Bacillota</taxon>
        <taxon>Clostridia</taxon>
        <taxon>Lachnospirales</taxon>
        <taxon>Lachnospiraceae</taxon>
    </lineage>
</organism>
<reference evidence="2 3" key="1">
    <citation type="journal article" date="2018" name="Nat. Biotechnol.">
        <title>A standardized bacterial taxonomy based on genome phylogeny substantially revises the tree of life.</title>
        <authorList>
            <person name="Parks D.H."/>
            <person name="Chuvochina M."/>
            <person name="Waite D.W."/>
            <person name="Rinke C."/>
            <person name="Skarshewski A."/>
            <person name="Chaumeil P.A."/>
            <person name="Hugenholtz P."/>
        </authorList>
    </citation>
    <scope>NUCLEOTIDE SEQUENCE [LARGE SCALE GENOMIC DNA]</scope>
    <source>
        <strain evidence="2">UBA11728</strain>
    </source>
</reference>
<evidence type="ECO:0008006" key="4">
    <source>
        <dbReference type="Google" id="ProtNLM"/>
    </source>
</evidence>
<keyword evidence="1" id="KW-0812">Transmembrane</keyword>
<dbReference type="InterPro" id="IPR006938">
    <property type="entry name" value="DUF624"/>
</dbReference>
<dbReference type="Proteomes" id="UP000262969">
    <property type="component" value="Unassembled WGS sequence"/>
</dbReference>
<accession>A0A3D2X961</accession>
<gene>
    <name evidence="2" type="ORF">DHW61_15010</name>
</gene>
<keyword evidence="1" id="KW-0472">Membrane</keyword>
<evidence type="ECO:0000313" key="2">
    <source>
        <dbReference type="EMBL" id="HCL03689.1"/>
    </source>
</evidence>
<dbReference type="AlphaFoldDB" id="A0A3D2X961"/>
<dbReference type="Pfam" id="PF04854">
    <property type="entry name" value="DUF624"/>
    <property type="match status" value="1"/>
</dbReference>
<feature type="transmembrane region" description="Helical" evidence="1">
    <location>
        <begin position="145"/>
        <end position="167"/>
    </location>
</feature>
<evidence type="ECO:0000256" key="1">
    <source>
        <dbReference type="SAM" id="Phobius"/>
    </source>
</evidence>
<sequence length="219" mass="25231">MSNFFNMDNAFFTIMGKVWDMILLSIIWVLCSMTLVLIGPATTALYYSVVKVIRRERGYVTREFFHSFKDNIKLGTITTIIFFVLSYIMYIDFSYSKIMLEEGKSYGSLLIAGFVAITTILVFILIFIFPILSRFTLNLKGLFKTSFIIAMKHFPTTFLLAIVIAVFGLAVYVIYPAIFIAPALCCLVCSFLIERVFKKYMPKPEGTEEETGKDLWYWE</sequence>
<evidence type="ECO:0000313" key="3">
    <source>
        <dbReference type="Proteomes" id="UP000262969"/>
    </source>
</evidence>
<name>A0A3D2X961_9FIRM</name>
<feature type="transmembrane region" description="Helical" evidence="1">
    <location>
        <begin position="173"/>
        <end position="193"/>
    </location>
</feature>
<feature type="transmembrane region" description="Helical" evidence="1">
    <location>
        <begin position="110"/>
        <end position="133"/>
    </location>
</feature>
<proteinExistence type="predicted"/>
<protein>
    <recommendedName>
        <fullName evidence="4">DUF624 domain-containing protein</fullName>
    </recommendedName>
</protein>